<dbReference type="EMBL" id="FLUA01000083">
    <property type="protein sequence ID" value="SBV69733.1"/>
    <property type="molecule type" value="Genomic_DNA"/>
</dbReference>
<organism evidence="1">
    <name type="scientific">uncultured Citrobacter sp</name>
    <dbReference type="NCBI Taxonomy" id="200446"/>
    <lineage>
        <taxon>Bacteria</taxon>
        <taxon>Pseudomonadati</taxon>
        <taxon>Pseudomonadota</taxon>
        <taxon>Gammaproteobacteria</taxon>
        <taxon>Enterobacterales</taxon>
        <taxon>Enterobacteriaceae</taxon>
        <taxon>Citrobacter</taxon>
        <taxon>environmental samples</taxon>
    </lineage>
</organism>
<dbReference type="RefSeq" id="WP_032669170.1">
    <property type="nucleotide sequence ID" value="NZ_LT598673.1"/>
</dbReference>
<sequence length="336" mass="38258">MNSNFFSLSKITDQHIVQKILDAWFSKRIQLFLYFGGNGKKCRLSRCISPSLHIGGEQLISNGDEFYLSEDSKAHSILKFIPDLPLKSHLKITKGFKISRSIQGEYFNYEYAGTALGYWVVVPTKLAAFNNGNYILTDKESFSLKADSSGAVYVYSVYDEDYLIFDGDNGINNDDLYIDVNVLKSVFPSFNPDDKFNGVTVEKKSKEAVFETKKENFAVCLLMHETVVRNNGVPVVSKFKVDYDEMWKANISESTLLEWFEKPAAFTDRRQRIKGEKIKGLYLFMTMFSQKYGSGSKSKTAIIADELNKLAASDDFQFPVAFTTSDVRKWLKKPKN</sequence>
<name>A0A212ISI6_9ENTR</name>
<protein>
    <submittedName>
        <fullName evidence="1">Uncharacterized protein</fullName>
    </submittedName>
</protein>
<reference evidence="1" key="1">
    <citation type="submission" date="2016-04" db="EMBL/GenBank/DDBJ databases">
        <authorList>
            <person name="Evans L.H."/>
            <person name="Alamgir A."/>
            <person name="Owens N."/>
            <person name="Weber N.D."/>
            <person name="Virtaneva K."/>
            <person name="Barbian K."/>
            <person name="Babar A."/>
            <person name="Rosenke K."/>
        </authorList>
    </citation>
    <scope>NUCLEOTIDE SEQUENCE</scope>
    <source>
        <strain evidence="1">86-2</strain>
    </source>
</reference>
<evidence type="ECO:0000313" key="1">
    <source>
        <dbReference type="EMBL" id="SBV69733.1"/>
    </source>
</evidence>
<dbReference type="AlphaFoldDB" id="A0A212ISI6"/>
<accession>A0A212ISI6</accession>
<proteinExistence type="predicted"/>
<gene>
    <name evidence="1" type="ORF">KL86CIT2_800045</name>
</gene>